<sequence length="165" mass="17744">MTKAGVITVSDKGSKGQRVDKSGPAIKKFVEEKMDARVTSMIIVPDEQELIEKTLLYYADVLKLDLVFTTGGTGFAPRDVTPEATMNVVDKPTPGISEVIRSKSLGITPKAMLSRGTSGIRKSTLIINLPGSPRGATESVSFILDALPHGIDILKEEAKECARKD</sequence>
<dbReference type="InterPro" id="IPR051920">
    <property type="entry name" value="MPT_Adenylyltrnsfr/MoaC-Rel"/>
</dbReference>
<dbReference type="GO" id="GO:0006777">
    <property type="term" value="P:Mo-molybdopterin cofactor biosynthetic process"/>
    <property type="evidence" value="ECO:0007669"/>
    <property type="project" value="UniProtKB-KW"/>
</dbReference>
<proteinExistence type="predicted"/>
<evidence type="ECO:0000256" key="1">
    <source>
        <dbReference type="ARBA" id="ARBA00005046"/>
    </source>
</evidence>
<evidence type="ECO:0000313" key="6">
    <source>
        <dbReference type="Proteomes" id="UP000449710"/>
    </source>
</evidence>
<evidence type="ECO:0000256" key="2">
    <source>
        <dbReference type="ARBA" id="ARBA00023150"/>
    </source>
</evidence>
<gene>
    <name evidence="5" type="ORF">ISALK_10725</name>
</gene>
<reference evidence="5 6" key="1">
    <citation type="submission" date="2019-04" db="EMBL/GenBank/DDBJ databases">
        <title>Isachenkonia alkalipeptolytica gen. nov. sp. nov. a new anaerobic, alkiliphilic organothrophic bacterium capable to reduce synthesized ferrihydrite isolated from a soda lake.</title>
        <authorList>
            <person name="Toshchakov S.V."/>
            <person name="Zavarzina D.G."/>
            <person name="Zhilina T.N."/>
            <person name="Kostrikina N.A."/>
            <person name="Kublanov I.V."/>
        </authorList>
    </citation>
    <scope>NUCLEOTIDE SEQUENCE [LARGE SCALE GENOMIC DNA]</scope>
    <source>
        <strain evidence="5 6">Z-1701</strain>
    </source>
</reference>
<dbReference type="InterPro" id="IPR001453">
    <property type="entry name" value="MoaB/Mog_dom"/>
</dbReference>
<dbReference type="Proteomes" id="UP000449710">
    <property type="component" value="Unassembled WGS sequence"/>
</dbReference>
<dbReference type="AlphaFoldDB" id="A0AA43XLD1"/>
<dbReference type="SMART" id="SM00852">
    <property type="entry name" value="MoCF_biosynth"/>
    <property type="match status" value="1"/>
</dbReference>
<dbReference type="InterPro" id="IPR036425">
    <property type="entry name" value="MoaB/Mog-like_dom_sf"/>
</dbReference>
<name>A0AA43XLD1_9CLOT</name>
<accession>A0AA43XLD1</accession>
<keyword evidence="2" id="KW-0501">Molybdenum cofactor biosynthesis</keyword>
<dbReference type="RefSeq" id="WP_160722161.1">
    <property type="nucleotide sequence ID" value="NZ_SUMG01000014.1"/>
</dbReference>
<evidence type="ECO:0000256" key="3">
    <source>
        <dbReference type="SAM" id="MobiDB-lite"/>
    </source>
</evidence>
<evidence type="ECO:0000259" key="4">
    <source>
        <dbReference type="SMART" id="SM00852"/>
    </source>
</evidence>
<dbReference type="CDD" id="cd00886">
    <property type="entry name" value="MogA_MoaB"/>
    <property type="match status" value="1"/>
</dbReference>
<keyword evidence="6" id="KW-1185">Reference proteome</keyword>
<dbReference type="PANTHER" id="PTHR43764">
    <property type="entry name" value="MOLYBDENUM COFACTOR BIOSYNTHESIS"/>
    <property type="match status" value="1"/>
</dbReference>
<evidence type="ECO:0000313" key="5">
    <source>
        <dbReference type="EMBL" id="NBG88973.1"/>
    </source>
</evidence>
<protein>
    <submittedName>
        <fullName evidence="5">MogA/MoaB family molybdenum cofactor biosynthesis protein</fullName>
    </submittedName>
</protein>
<dbReference type="NCBIfam" id="TIGR00177">
    <property type="entry name" value="molyb_syn"/>
    <property type="match status" value="1"/>
</dbReference>
<dbReference type="Pfam" id="PF00994">
    <property type="entry name" value="MoCF_biosynth"/>
    <property type="match status" value="1"/>
</dbReference>
<dbReference type="Gene3D" id="3.40.980.10">
    <property type="entry name" value="MoaB/Mog-like domain"/>
    <property type="match status" value="1"/>
</dbReference>
<feature type="region of interest" description="Disordered" evidence="3">
    <location>
        <begin position="1"/>
        <end position="20"/>
    </location>
</feature>
<feature type="domain" description="MoaB/Mog" evidence="4">
    <location>
        <begin position="5"/>
        <end position="150"/>
    </location>
</feature>
<organism evidence="5 6">
    <name type="scientific">Isachenkonia alkalipeptolytica</name>
    <dbReference type="NCBI Taxonomy" id="2565777"/>
    <lineage>
        <taxon>Bacteria</taxon>
        <taxon>Bacillati</taxon>
        <taxon>Bacillota</taxon>
        <taxon>Clostridia</taxon>
        <taxon>Eubacteriales</taxon>
        <taxon>Clostridiaceae</taxon>
        <taxon>Isachenkonia</taxon>
    </lineage>
</organism>
<dbReference type="SUPFAM" id="SSF53218">
    <property type="entry name" value="Molybdenum cofactor biosynthesis proteins"/>
    <property type="match status" value="1"/>
</dbReference>
<dbReference type="EMBL" id="SUMG01000014">
    <property type="protein sequence ID" value="NBG88973.1"/>
    <property type="molecule type" value="Genomic_DNA"/>
</dbReference>
<comment type="caution">
    <text evidence="5">The sequence shown here is derived from an EMBL/GenBank/DDBJ whole genome shotgun (WGS) entry which is preliminary data.</text>
</comment>
<comment type="pathway">
    <text evidence="1">Cofactor biosynthesis; molybdopterin biosynthesis.</text>
</comment>
<dbReference type="PANTHER" id="PTHR43764:SF1">
    <property type="entry name" value="MOLYBDOPTERIN MOLYBDOTRANSFERASE"/>
    <property type="match status" value="1"/>
</dbReference>